<dbReference type="PANTHER" id="PTHR32083:SF48">
    <property type="entry name" value="TRANS-GOLGI NETWORK-LOCALIZED SYP41-INTERACTING PROTEIN 1"/>
    <property type="match status" value="1"/>
</dbReference>
<feature type="coiled-coil region" evidence="2">
    <location>
        <begin position="1024"/>
        <end position="1058"/>
    </location>
</feature>
<feature type="coiled-coil region" evidence="2">
    <location>
        <begin position="899"/>
        <end position="985"/>
    </location>
</feature>
<evidence type="ECO:0000256" key="1">
    <source>
        <dbReference type="ARBA" id="ARBA00023054"/>
    </source>
</evidence>
<feature type="compositionally biased region" description="Acidic residues" evidence="3">
    <location>
        <begin position="1733"/>
        <end position="1744"/>
    </location>
</feature>
<dbReference type="EMBL" id="JABMIG020000145">
    <property type="protein sequence ID" value="KAL3789145.1"/>
    <property type="molecule type" value="Genomic_DNA"/>
</dbReference>
<proteinExistence type="predicted"/>
<evidence type="ECO:0000256" key="3">
    <source>
        <dbReference type="SAM" id="MobiDB-lite"/>
    </source>
</evidence>
<feature type="region of interest" description="Disordered" evidence="3">
    <location>
        <begin position="522"/>
        <end position="557"/>
    </location>
</feature>
<feature type="compositionally biased region" description="Basic and acidic residues" evidence="3">
    <location>
        <begin position="201"/>
        <end position="211"/>
    </location>
</feature>
<evidence type="ECO:0000256" key="2">
    <source>
        <dbReference type="SAM" id="Coils"/>
    </source>
</evidence>
<dbReference type="PANTHER" id="PTHR32083">
    <property type="entry name" value="CILIA AND FLAGELLA-ASSOCIATED PROTEIN 58-RELATED"/>
    <property type="match status" value="1"/>
</dbReference>
<protein>
    <recommendedName>
        <fullName evidence="6">Pericentrin/AKAP-450 centrosomal targeting domain-containing protein</fullName>
    </recommendedName>
</protein>
<feature type="compositionally biased region" description="Acidic residues" evidence="3">
    <location>
        <begin position="239"/>
        <end position="262"/>
    </location>
</feature>
<feature type="compositionally biased region" description="Acidic residues" evidence="3">
    <location>
        <begin position="190"/>
        <end position="200"/>
    </location>
</feature>
<feature type="compositionally biased region" description="Basic and acidic residues" evidence="3">
    <location>
        <begin position="730"/>
        <end position="751"/>
    </location>
</feature>
<feature type="coiled-coil region" evidence="2">
    <location>
        <begin position="1170"/>
        <end position="1380"/>
    </location>
</feature>
<feature type="region of interest" description="Disordered" evidence="3">
    <location>
        <begin position="1725"/>
        <end position="1744"/>
    </location>
</feature>
<dbReference type="Proteomes" id="UP001516023">
    <property type="component" value="Unassembled WGS sequence"/>
</dbReference>
<accession>A0ABD3PLU0</accession>
<feature type="coiled-coil region" evidence="2">
    <location>
        <begin position="1095"/>
        <end position="1136"/>
    </location>
</feature>
<feature type="region of interest" description="Disordered" evidence="3">
    <location>
        <begin position="230"/>
        <end position="316"/>
    </location>
</feature>
<feature type="compositionally biased region" description="Basic and acidic residues" evidence="3">
    <location>
        <begin position="302"/>
        <end position="311"/>
    </location>
</feature>
<reference evidence="4 5" key="1">
    <citation type="journal article" date="2020" name="G3 (Bethesda)">
        <title>Improved Reference Genome for Cyclotella cryptica CCMP332, a Model for Cell Wall Morphogenesis, Salinity Adaptation, and Lipid Production in Diatoms (Bacillariophyta).</title>
        <authorList>
            <person name="Roberts W.R."/>
            <person name="Downey K.M."/>
            <person name="Ruck E.C."/>
            <person name="Traller J.C."/>
            <person name="Alverson A.J."/>
        </authorList>
    </citation>
    <scope>NUCLEOTIDE SEQUENCE [LARGE SCALE GENOMIC DNA]</scope>
    <source>
        <strain evidence="4 5">CCMP332</strain>
    </source>
</reference>
<feature type="compositionally biased region" description="Polar residues" evidence="3">
    <location>
        <begin position="545"/>
        <end position="557"/>
    </location>
</feature>
<organism evidence="4 5">
    <name type="scientific">Cyclotella cryptica</name>
    <dbReference type="NCBI Taxonomy" id="29204"/>
    <lineage>
        <taxon>Eukaryota</taxon>
        <taxon>Sar</taxon>
        <taxon>Stramenopiles</taxon>
        <taxon>Ochrophyta</taxon>
        <taxon>Bacillariophyta</taxon>
        <taxon>Coscinodiscophyceae</taxon>
        <taxon>Thalassiosirophycidae</taxon>
        <taxon>Stephanodiscales</taxon>
        <taxon>Stephanodiscaceae</taxon>
        <taxon>Cyclotella</taxon>
    </lineage>
</organism>
<evidence type="ECO:0000313" key="5">
    <source>
        <dbReference type="Proteomes" id="UP001516023"/>
    </source>
</evidence>
<feature type="region of interest" description="Disordered" evidence="3">
    <location>
        <begin position="729"/>
        <end position="751"/>
    </location>
</feature>
<evidence type="ECO:0008006" key="6">
    <source>
        <dbReference type="Google" id="ProtNLM"/>
    </source>
</evidence>
<sequence length="1817" mass="203972">MDGWDDDDDVFDDIIHDETDVGTTAAATPGNARMPSSLQSFTQHHDLNLSAMTMTMTMPSPLSSEGAAAVSAGAFSAGAAAPLELQTHLEKHFENVSQEVDNGGNDGWSDDGVMEEEIVMSDAHYGDAPSVTLSDQAANNATSNDERADVSTPAATEGVLSRAAGVFGAALLASMEQDDGDDISQHNGNDEEEEEEEDESQQPHEGQKEASFRFGGGFVMKGLRGFIEAATTPQKNDYDDSMEEGADGWDDDEDLDLEDEEKDGWSQAEQMDEEEEESRTGKAIPPSIEREASEEPELQDEPSVHGERGGWDDFDVDVSFNDEKIKDDLEPNNLDISESAIIDGDAEISDANNNEVSDSLKDFVAKTESTLNSAFEDASKTPTRTPRDDFVREVDDQADELANADHDDQAVSKSLTDFVDTLDAELNELKVGLEENDVDQKKSAFQSSGVVSSEEVYNFDESKDNSPEPVDVGVKKLNMPHQDSWYLNAMEGGKGGLVYSDQNVRSNVDSRKDSLLPVNSGLTLNDVAPSERSPLGMPLSEMPSVENSENGSNADLSSTNGCNFQQSELQCKCLELILPLSESDKFSPVEESGFGTKTLPDGTTVLVNYEKLLQNEATKRILLQRSVETYERTMEKMQSKYHEALKLSQEREEARQLLDSQLNMAQHENLNLKALVAKLEKEMEAMKNETPSSETHLFQEELSASLAERDCLEKQVEILNEQLRLAHQQHSVDSESQEHLSRRLEETKSEQSRLEQLVQTVQSDLSEAQQTCSLLKSENHALQQELDTKNIEIATNEPVEKPDDSAAWKERIDALENELREKTSDCVALNDQVSKLLSEQATHTSKNEHLIKENDSLSDDVSKMRGLLAILENEKESLHSSQIDSEARIVELTAIVESMDNSTEEIDRLAAENASLTYELRMKSTENNENIASMKSLQTELDVTKARLLALEQTSSDHDDIHEIGKSLREENEVLKAKFANLQSDFVVLKQSKLELESSLEERTKCIEAIHAQVENLQTQASQAVHLQSEVADLRETLNRKERIIEELNTQLLDAQHSHAAIVSENEEQLVLSHGEVLELQSRIDEVERLHKDSIAKMEQQLASLMQRNSELTTNCDEYKDELERVQRETSETEAKYAEQVFKLEGENLELSAALKIAQDSLSSKQYLETNGAKLRVRELEEDAEVLHENIQSLVSTIEQLQQAKEDLIHENSKLVLALEGTASTDEIDQVRVAQESKELRTMIDQYQKAFSDAEQTISDLKVQIQALQESKDGGRNEFQSLFDDLSEEYSETKKALEQVQMEKGNLLARNRALEQDNKSLEFQLTETSSKSNQVLARNRELEQDNKSLEFQVKEMSSKSEKLEAIVASLEAQMKEQEKDALYAISQWEARCSSMEGSKNGQISHLEHASLLKERDRLEQEAGLLSEQVHALTTQLNSIETSQSLTSAEREKLLARIAELEEELKDENVNELRDELTSLQEERQQLDLDNEELLVQLGLMQQSKVEHEGELQSELTRLRGQVATLQDSIVILQRELDEARSTHASNDHDRISEVVERLHKENVDLQNNISRLGSEKSSLEDDINDLTKTIKSLEQQQHQQQQCNQASNNAEVLQLKAQVHDLVLKLADKEQEAASTSKKMRQELDLDEAEIQQLKSRVHDLELKLTVKEREAASTQEEMNQALKQKDDDILKLTTEGYLRETTLKDMTRQVEAKNAVDSIEVNFGVDKRETSAPEDEEKDYNDDDSLQDLLADDIESDDYLRHQIVILAQALERSELQRADALDRITRERKSNADSLRQLGESVKRFYSAMRCSDAV</sequence>
<keyword evidence="5" id="KW-1185">Reference proteome</keyword>
<evidence type="ECO:0000313" key="4">
    <source>
        <dbReference type="EMBL" id="KAL3789145.1"/>
    </source>
</evidence>
<comment type="caution">
    <text evidence="4">The sequence shown here is derived from an EMBL/GenBank/DDBJ whole genome shotgun (WGS) entry which is preliminary data.</text>
</comment>
<gene>
    <name evidence="4" type="ORF">HJC23_012234</name>
</gene>
<feature type="region of interest" description="Disordered" evidence="3">
    <location>
        <begin position="177"/>
        <end position="214"/>
    </location>
</feature>
<keyword evidence="1 2" id="KW-0175">Coiled coil</keyword>
<name>A0ABD3PLU0_9STRA</name>
<feature type="coiled-coil region" evidence="2">
    <location>
        <begin position="1408"/>
        <end position="1685"/>
    </location>
</feature>